<dbReference type="GO" id="GO:0005829">
    <property type="term" value="C:cytosol"/>
    <property type="evidence" value="ECO:0007669"/>
    <property type="project" value="TreeGrafter"/>
</dbReference>
<evidence type="ECO:0000313" key="3">
    <source>
        <dbReference type="Proteomes" id="UP000276133"/>
    </source>
</evidence>
<dbReference type="GO" id="GO:0070626">
    <property type="term" value="F:(S)-2-(5-amino-1-(5-phospho-D-ribosyl)imidazole-4-carboxamido) succinate lyase (fumarate-forming) activity"/>
    <property type="evidence" value="ECO:0007669"/>
    <property type="project" value="TreeGrafter"/>
</dbReference>
<organism evidence="2 3">
    <name type="scientific">Brachionus plicatilis</name>
    <name type="common">Marine rotifer</name>
    <name type="synonym">Brachionus muelleri</name>
    <dbReference type="NCBI Taxonomy" id="10195"/>
    <lineage>
        <taxon>Eukaryota</taxon>
        <taxon>Metazoa</taxon>
        <taxon>Spiralia</taxon>
        <taxon>Gnathifera</taxon>
        <taxon>Rotifera</taxon>
        <taxon>Eurotatoria</taxon>
        <taxon>Monogononta</taxon>
        <taxon>Pseudotrocha</taxon>
        <taxon>Ploima</taxon>
        <taxon>Brachionidae</taxon>
        <taxon>Brachionus</taxon>
    </lineage>
</organism>
<gene>
    <name evidence="2" type="ORF">BpHYR1_032632</name>
</gene>
<dbReference type="OrthoDB" id="406045at2759"/>
<comment type="caution">
    <text evidence="2">The sequence shown here is derived from an EMBL/GenBank/DDBJ whole genome shotgun (WGS) entry which is preliminary data.</text>
</comment>
<evidence type="ECO:0000256" key="1">
    <source>
        <dbReference type="ARBA" id="ARBA00023239"/>
    </source>
</evidence>
<keyword evidence="3" id="KW-1185">Reference proteome</keyword>
<name>A0A3M7PBN1_BRAPC</name>
<sequence>ISQFLQYESPFGSRNATKEIVELLSRFKRIRTWRFLWLYLARGEKSLGLNITDEQIEEMECNLDNIDFDYAQKEERLIRHDVMAHVDTFAKYCPKDGPIILLGATSRYVTDHDDLMEPKLGIVNK</sequence>
<evidence type="ECO:0000313" key="2">
    <source>
        <dbReference type="EMBL" id="RMZ96515.1"/>
    </source>
</evidence>
<dbReference type="SUPFAM" id="SSF48557">
    <property type="entry name" value="L-aspartase-like"/>
    <property type="match status" value="1"/>
</dbReference>
<reference evidence="2 3" key="1">
    <citation type="journal article" date="2018" name="Sci. Rep.">
        <title>Genomic signatures of local adaptation to the degree of environmental predictability in rotifers.</title>
        <authorList>
            <person name="Franch-Gras L."/>
            <person name="Hahn C."/>
            <person name="Garcia-Roger E.M."/>
            <person name="Carmona M.J."/>
            <person name="Serra M."/>
            <person name="Gomez A."/>
        </authorList>
    </citation>
    <scope>NUCLEOTIDE SEQUENCE [LARGE SCALE GENOMIC DNA]</scope>
    <source>
        <strain evidence="2">HYR1</strain>
    </source>
</reference>
<dbReference type="Proteomes" id="UP000276133">
    <property type="component" value="Unassembled WGS sequence"/>
</dbReference>
<feature type="non-terminal residue" evidence="2">
    <location>
        <position position="1"/>
    </location>
</feature>
<dbReference type="GO" id="GO:0004018">
    <property type="term" value="F:N6-(1,2-dicarboxyethyl)AMP AMP-lyase (fumarate-forming) activity"/>
    <property type="evidence" value="ECO:0007669"/>
    <property type="project" value="TreeGrafter"/>
</dbReference>
<keyword evidence="1 2" id="KW-0456">Lyase</keyword>
<proteinExistence type="predicted"/>
<dbReference type="AlphaFoldDB" id="A0A3M7PBN1"/>
<dbReference type="GO" id="GO:0044208">
    <property type="term" value="P:'de novo' AMP biosynthetic process"/>
    <property type="evidence" value="ECO:0007669"/>
    <property type="project" value="TreeGrafter"/>
</dbReference>
<accession>A0A3M7PBN1</accession>
<protein>
    <submittedName>
        <fullName evidence="2">Adenylosuccinate lyase</fullName>
    </submittedName>
</protein>
<dbReference type="Gene3D" id="1.10.275.60">
    <property type="match status" value="1"/>
</dbReference>
<dbReference type="InterPro" id="IPR008948">
    <property type="entry name" value="L-Aspartase-like"/>
</dbReference>
<dbReference type="STRING" id="10195.A0A3M7PBN1"/>
<dbReference type="PANTHER" id="PTHR43172:SF1">
    <property type="entry name" value="ADENYLOSUCCINATE LYASE"/>
    <property type="match status" value="1"/>
</dbReference>
<dbReference type="EMBL" id="REGN01012121">
    <property type="protein sequence ID" value="RMZ96515.1"/>
    <property type="molecule type" value="Genomic_DNA"/>
</dbReference>
<dbReference type="PANTHER" id="PTHR43172">
    <property type="entry name" value="ADENYLOSUCCINATE LYASE"/>
    <property type="match status" value="1"/>
</dbReference>